<reference evidence="1 2" key="1">
    <citation type="submission" date="2020-08" db="EMBL/GenBank/DDBJ databases">
        <title>Genomic Encyclopedia of Type Strains, Phase III (KMG-III): the genomes of soil and plant-associated and newly described type strains.</title>
        <authorList>
            <person name="Whitman W."/>
        </authorList>
    </citation>
    <scope>NUCLEOTIDE SEQUENCE [LARGE SCALE GENOMIC DNA]</scope>
    <source>
        <strain evidence="1 2">SFB5A</strain>
    </source>
</reference>
<evidence type="ECO:0000313" key="2">
    <source>
        <dbReference type="Proteomes" id="UP000582643"/>
    </source>
</evidence>
<organism evidence="1 2">
    <name type="scientific">Streptomyces nymphaeiformis</name>
    <dbReference type="NCBI Taxonomy" id="2663842"/>
    <lineage>
        <taxon>Bacteria</taxon>
        <taxon>Bacillati</taxon>
        <taxon>Actinomycetota</taxon>
        <taxon>Actinomycetes</taxon>
        <taxon>Kitasatosporales</taxon>
        <taxon>Streptomycetaceae</taxon>
        <taxon>Streptomyces</taxon>
    </lineage>
</organism>
<name>A0A7W7XCZ1_9ACTN</name>
<proteinExistence type="predicted"/>
<keyword evidence="2" id="KW-1185">Reference proteome</keyword>
<comment type="caution">
    <text evidence="1">The sequence shown here is derived from an EMBL/GenBank/DDBJ whole genome shotgun (WGS) entry which is preliminary data.</text>
</comment>
<gene>
    <name evidence="1" type="ORF">GGE06_005115</name>
</gene>
<protein>
    <submittedName>
        <fullName evidence="1">Uncharacterized protein</fullName>
    </submittedName>
</protein>
<dbReference type="Proteomes" id="UP000582643">
    <property type="component" value="Unassembled WGS sequence"/>
</dbReference>
<sequence length="172" mass="18332">MTTLFNSAELDKAIVLLASPPLVRLITEIDDNGAIPPRRLAGILHDLSPHHLRCAVETGRGHGLVRSVPGVGLELTETGSALADLYDATARWARCHNCPEPVSDFGSRVRHTFDLLAASLATEQAEGCASPSTGSLSGSGRERDLDVLRALLIQWLTSNPQVTALPEPEPIA</sequence>
<accession>A0A7W7XCZ1</accession>
<evidence type="ECO:0000313" key="1">
    <source>
        <dbReference type="EMBL" id="MBB4984169.1"/>
    </source>
</evidence>
<dbReference type="EMBL" id="JACHJY010000007">
    <property type="protein sequence ID" value="MBB4984169.1"/>
    <property type="molecule type" value="Genomic_DNA"/>
</dbReference>
<dbReference type="RefSeq" id="WP_184931813.1">
    <property type="nucleotide sequence ID" value="NZ_JACHJY010000007.1"/>
</dbReference>
<dbReference type="AlphaFoldDB" id="A0A7W7XCZ1"/>